<name>A0A8J8TCD0_9EURY</name>
<sequence>MPSNSNESETVAVPSAVQTAARRYWRRTLALRGLLGVGYFGVSVAILLTLPYVPALAVIAVLLGTFAVPVFKNRGTIELTTHRSPDVVADDFTRVPPVLGFQAALADNIRLTDAGTEYELSSALGLRSTTMRVETERVADRGEPETDVAINVVVTVGDKPWGQYQVTANERDGDTAVTIRMVPDRRFGVRRLPDFVFGRRYRSHLFAGQGYTLVADDTSLSV</sequence>
<evidence type="ECO:0000313" key="3">
    <source>
        <dbReference type="Proteomes" id="UP000705823"/>
    </source>
</evidence>
<keyword evidence="1" id="KW-1133">Transmembrane helix</keyword>
<dbReference type="RefSeq" id="WP_142979406.1">
    <property type="nucleotide sequence ID" value="NZ_RKLU01000003.1"/>
</dbReference>
<accession>A0A8J8TCD0</accession>
<feature type="transmembrane region" description="Helical" evidence="1">
    <location>
        <begin position="54"/>
        <end position="71"/>
    </location>
</feature>
<dbReference type="OrthoDB" id="269652at2157"/>
<feature type="transmembrane region" description="Helical" evidence="1">
    <location>
        <begin position="29"/>
        <end position="48"/>
    </location>
</feature>
<comment type="caution">
    <text evidence="2">The sequence shown here is derived from an EMBL/GenBank/DDBJ whole genome shotgun (WGS) entry which is preliminary data.</text>
</comment>
<protein>
    <submittedName>
        <fullName evidence="2">Uncharacterized protein</fullName>
    </submittedName>
</protein>
<reference evidence="2" key="1">
    <citation type="submission" date="2019-02" db="EMBL/GenBank/DDBJ databases">
        <title>Halonotius sp. a new haloarchaeum isolated from saline soil.</title>
        <authorList>
            <person name="Duran-Viseras A."/>
            <person name="Sanchez-Porro C."/>
            <person name="Ventosa A."/>
        </authorList>
    </citation>
    <scope>NUCLEOTIDE SEQUENCE</scope>
    <source>
        <strain evidence="2">F15B</strain>
    </source>
</reference>
<keyword evidence="3" id="KW-1185">Reference proteome</keyword>
<gene>
    <name evidence="2" type="ORF">EGH24_06700</name>
</gene>
<dbReference type="AlphaFoldDB" id="A0A8J8TCD0"/>
<evidence type="ECO:0000256" key="1">
    <source>
        <dbReference type="SAM" id="Phobius"/>
    </source>
</evidence>
<dbReference type="EMBL" id="RKLU01000003">
    <property type="protein sequence ID" value="TQQ80844.1"/>
    <property type="molecule type" value="Genomic_DNA"/>
</dbReference>
<dbReference type="Proteomes" id="UP000705823">
    <property type="component" value="Unassembled WGS sequence"/>
</dbReference>
<proteinExistence type="predicted"/>
<evidence type="ECO:0000313" key="2">
    <source>
        <dbReference type="EMBL" id="TQQ80844.1"/>
    </source>
</evidence>
<organism evidence="2 3">
    <name type="scientific">Halonotius terrestris</name>
    <dbReference type="NCBI Taxonomy" id="2487750"/>
    <lineage>
        <taxon>Archaea</taxon>
        <taxon>Methanobacteriati</taxon>
        <taxon>Methanobacteriota</taxon>
        <taxon>Stenosarchaea group</taxon>
        <taxon>Halobacteria</taxon>
        <taxon>Halobacteriales</taxon>
        <taxon>Haloferacaceae</taxon>
        <taxon>Halonotius</taxon>
    </lineage>
</organism>
<keyword evidence="1" id="KW-0812">Transmembrane</keyword>
<keyword evidence="1" id="KW-0472">Membrane</keyword>